<dbReference type="Pfam" id="PF03992">
    <property type="entry name" value="ABM"/>
    <property type="match status" value="1"/>
</dbReference>
<proteinExistence type="predicted"/>
<evidence type="ECO:0000313" key="3">
    <source>
        <dbReference type="Proteomes" id="UP001392437"/>
    </source>
</evidence>
<feature type="domain" description="ABM" evidence="1">
    <location>
        <begin position="1"/>
        <end position="86"/>
    </location>
</feature>
<gene>
    <name evidence="2" type="ORF">PG999_002048</name>
</gene>
<dbReference type="SUPFAM" id="SSF54909">
    <property type="entry name" value="Dimeric alpha+beta barrel"/>
    <property type="match status" value="1"/>
</dbReference>
<dbReference type="Gene3D" id="3.30.70.100">
    <property type="match status" value="1"/>
</dbReference>
<dbReference type="Proteomes" id="UP001392437">
    <property type="component" value="Unassembled WGS sequence"/>
</dbReference>
<keyword evidence="3" id="KW-1185">Reference proteome</keyword>
<dbReference type="PROSITE" id="PS51725">
    <property type="entry name" value="ABM"/>
    <property type="match status" value="1"/>
</dbReference>
<organism evidence="2 3">
    <name type="scientific">Apiospora kogelbergensis</name>
    <dbReference type="NCBI Taxonomy" id="1337665"/>
    <lineage>
        <taxon>Eukaryota</taxon>
        <taxon>Fungi</taxon>
        <taxon>Dikarya</taxon>
        <taxon>Ascomycota</taxon>
        <taxon>Pezizomycotina</taxon>
        <taxon>Sordariomycetes</taxon>
        <taxon>Xylariomycetidae</taxon>
        <taxon>Amphisphaeriales</taxon>
        <taxon>Apiosporaceae</taxon>
        <taxon>Apiospora</taxon>
    </lineage>
</organism>
<dbReference type="AlphaFoldDB" id="A0AAW0R782"/>
<evidence type="ECO:0000259" key="1">
    <source>
        <dbReference type="PROSITE" id="PS51725"/>
    </source>
</evidence>
<name>A0AAW0R782_9PEZI</name>
<sequence length="97" mass="11054">MNIVTPAEGKKDRVQELLSHLVSEVETNEPEALAFYASWVADVGVFYVIELFANEAAQESHRQQSYTAELRRICREEHNLAKKVEVQVLSKFAGFSR</sequence>
<accession>A0AAW0R782</accession>
<dbReference type="EMBL" id="JAQQWP010000002">
    <property type="protein sequence ID" value="KAK8129668.1"/>
    <property type="molecule type" value="Genomic_DNA"/>
</dbReference>
<dbReference type="InterPro" id="IPR007138">
    <property type="entry name" value="ABM_dom"/>
</dbReference>
<evidence type="ECO:0000313" key="2">
    <source>
        <dbReference type="EMBL" id="KAK8129668.1"/>
    </source>
</evidence>
<reference evidence="2 3" key="1">
    <citation type="submission" date="2023-01" db="EMBL/GenBank/DDBJ databases">
        <title>Analysis of 21 Apiospora genomes using comparative genomics revels a genus with tremendous synthesis potential of carbohydrate active enzymes and secondary metabolites.</title>
        <authorList>
            <person name="Sorensen T."/>
        </authorList>
    </citation>
    <scope>NUCLEOTIDE SEQUENCE [LARGE SCALE GENOMIC DNA]</scope>
    <source>
        <strain evidence="2 3">CBS 117206</strain>
    </source>
</reference>
<dbReference type="InterPro" id="IPR011008">
    <property type="entry name" value="Dimeric_a/b-barrel"/>
</dbReference>
<protein>
    <recommendedName>
        <fullName evidence="1">ABM domain-containing protein</fullName>
    </recommendedName>
</protein>
<comment type="caution">
    <text evidence="2">The sequence shown here is derived from an EMBL/GenBank/DDBJ whole genome shotgun (WGS) entry which is preliminary data.</text>
</comment>